<dbReference type="AlphaFoldDB" id="A0A9N9F394"/>
<evidence type="ECO:0000313" key="2">
    <source>
        <dbReference type="EMBL" id="CAG8506206.1"/>
    </source>
</evidence>
<dbReference type="EMBL" id="CAJVPJ010000283">
    <property type="protein sequence ID" value="CAG8506206.1"/>
    <property type="molecule type" value="Genomic_DNA"/>
</dbReference>
<evidence type="ECO:0000256" key="1">
    <source>
        <dbReference type="SAM" id="Phobius"/>
    </source>
</evidence>
<proteinExistence type="predicted"/>
<evidence type="ECO:0000313" key="3">
    <source>
        <dbReference type="Proteomes" id="UP000789572"/>
    </source>
</evidence>
<organism evidence="2 3">
    <name type="scientific">Paraglomus occultum</name>
    <dbReference type="NCBI Taxonomy" id="144539"/>
    <lineage>
        <taxon>Eukaryota</taxon>
        <taxon>Fungi</taxon>
        <taxon>Fungi incertae sedis</taxon>
        <taxon>Mucoromycota</taxon>
        <taxon>Glomeromycotina</taxon>
        <taxon>Glomeromycetes</taxon>
        <taxon>Paraglomerales</taxon>
        <taxon>Paraglomeraceae</taxon>
        <taxon>Paraglomus</taxon>
    </lineage>
</organism>
<keyword evidence="1" id="KW-0472">Membrane</keyword>
<gene>
    <name evidence="2" type="ORF">POCULU_LOCUS2830</name>
</gene>
<feature type="transmembrane region" description="Helical" evidence="1">
    <location>
        <begin position="60"/>
        <end position="80"/>
    </location>
</feature>
<sequence>MSIAIANTKEEEYRFYFYWDCHLLAHSGKVFALINHVNDEQVLKNQKNRDLAWQIIKTPIYIHNCLITAVLSMIVFGAIIKFTLDRLTRLLTLAKPESFEDLHARVKKLSIPNSIDAILMEIEVTRKNIRAPSCC</sequence>
<keyword evidence="3" id="KW-1185">Reference proteome</keyword>
<accession>A0A9N9F394</accession>
<comment type="caution">
    <text evidence="2">The sequence shown here is derived from an EMBL/GenBank/DDBJ whole genome shotgun (WGS) entry which is preliminary data.</text>
</comment>
<keyword evidence="1" id="KW-0812">Transmembrane</keyword>
<dbReference type="Proteomes" id="UP000789572">
    <property type="component" value="Unassembled WGS sequence"/>
</dbReference>
<reference evidence="2" key="1">
    <citation type="submission" date="2021-06" db="EMBL/GenBank/DDBJ databases">
        <authorList>
            <person name="Kallberg Y."/>
            <person name="Tangrot J."/>
            <person name="Rosling A."/>
        </authorList>
    </citation>
    <scope>NUCLEOTIDE SEQUENCE</scope>
    <source>
        <strain evidence="2">IA702</strain>
    </source>
</reference>
<name>A0A9N9F394_9GLOM</name>
<protein>
    <submittedName>
        <fullName evidence="2">2211_t:CDS:1</fullName>
    </submittedName>
</protein>
<keyword evidence="1" id="KW-1133">Transmembrane helix</keyword>